<evidence type="ECO:0000256" key="2">
    <source>
        <dbReference type="HAMAP-Rule" id="MF_01053"/>
    </source>
</evidence>
<sequence>MDYEFQQDVTCHVIARFSMDHEAIGYWLNEEIKGDLCQLEQIQAGYHSIKGSGRQWKKIGREYTLFMDDKEIMIRANQLHFQTEDLEEGMCYYDSESIAFCGLDDFINMLENYRNFFYQIASSKG</sequence>
<reference evidence="3" key="1">
    <citation type="submission" date="2023-04" db="EMBL/GenBank/DDBJ databases">
        <title>Genome dynamics across the evolutionary transition to endosymbiosis.</title>
        <authorList>
            <person name="Siozios S."/>
            <person name="Nadal-Jimenez P."/>
            <person name="Azagi T."/>
            <person name="Sprong H."/>
            <person name="Frost C.L."/>
            <person name="Parratt S.R."/>
            <person name="Taylor G."/>
            <person name="Brettell L."/>
            <person name="Lew K.C."/>
            <person name="Croft L."/>
            <person name="King K.C."/>
            <person name="Brockhurst M.A."/>
            <person name="Hypsa V."/>
            <person name="Novakova E."/>
            <person name="Darby A.C."/>
            <person name="Hurst G.D.D."/>
        </authorList>
    </citation>
    <scope>NUCLEOTIDE SEQUENCE</scope>
    <source>
        <strain evidence="3">AIh</strain>
    </source>
</reference>
<evidence type="ECO:0000313" key="4">
    <source>
        <dbReference type="Proteomes" id="UP001177597"/>
    </source>
</evidence>
<gene>
    <name evidence="3" type="ORF">QE207_12165</name>
</gene>
<dbReference type="Pfam" id="PF06062">
    <property type="entry name" value="UPF0231"/>
    <property type="match status" value="1"/>
</dbReference>
<dbReference type="InterPro" id="IPR008249">
    <property type="entry name" value="UPF0231"/>
</dbReference>
<dbReference type="HAMAP" id="MF_01053">
    <property type="entry name" value="UPF0231"/>
    <property type="match status" value="1"/>
</dbReference>
<dbReference type="RefSeq" id="WP_280628756.1">
    <property type="nucleotide sequence ID" value="NZ_CP123498.1"/>
</dbReference>
<comment type="similarity">
    <text evidence="1 2">Belongs to the UPF0231 family.</text>
</comment>
<dbReference type="PIRSF" id="PIRSF006287">
    <property type="entry name" value="UCP006287"/>
    <property type="match status" value="1"/>
</dbReference>
<dbReference type="Proteomes" id="UP001177597">
    <property type="component" value="Chromosome"/>
</dbReference>
<evidence type="ECO:0000313" key="3">
    <source>
        <dbReference type="EMBL" id="WGL94467.1"/>
    </source>
</evidence>
<evidence type="ECO:0000256" key="1">
    <source>
        <dbReference type="ARBA" id="ARBA00005367"/>
    </source>
</evidence>
<dbReference type="NCBIfam" id="NF003576">
    <property type="entry name" value="PRK05248.1-3"/>
    <property type="match status" value="1"/>
</dbReference>
<protein>
    <recommendedName>
        <fullName evidence="2">UPF0231 protein QE207_12165</fullName>
    </recommendedName>
</protein>
<proteinExistence type="inferred from homology"/>
<dbReference type="AlphaFoldDB" id="A0AA95G9I4"/>
<organism evidence="3 4">
    <name type="scientific">Arsenophonus nasoniae</name>
    <name type="common">son-killer infecting Nasonia vitripennis</name>
    <dbReference type="NCBI Taxonomy" id="638"/>
    <lineage>
        <taxon>Bacteria</taxon>
        <taxon>Pseudomonadati</taxon>
        <taxon>Pseudomonadota</taxon>
        <taxon>Gammaproteobacteria</taxon>
        <taxon>Enterobacterales</taxon>
        <taxon>Morganellaceae</taxon>
        <taxon>Arsenophonus</taxon>
    </lineage>
</organism>
<name>A0AA95G9I4_9GAMM</name>
<dbReference type="EMBL" id="CP123498">
    <property type="protein sequence ID" value="WGL94467.1"/>
    <property type="molecule type" value="Genomic_DNA"/>
</dbReference>
<accession>A0AA95G9I4</accession>